<feature type="compositionally biased region" description="Basic residues" evidence="11">
    <location>
        <begin position="688"/>
        <end position="698"/>
    </location>
</feature>
<dbReference type="PROSITE" id="PS00782">
    <property type="entry name" value="TFIIB"/>
    <property type="match status" value="1"/>
</dbReference>
<dbReference type="InterPro" id="IPR036915">
    <property type="entry name" value="Cyclin-like_sf"/>
</dbReference>
<evidence type="ECO:0000256" key="5">
    <source>
        <dbReference type="ARBA" id="ARBA00022771"/>
    </source>
</evidence>
<feature type="region of interest" description="Disordered" evidence="11">
    <location>
        <begin position="582"/>
        <end position="629"/>
    </location>
</feature>
<keyword evidence="4" id="KW-0677">Repeat</keyword>
<dbReference type="FunFam" id="1.10.472.10:FF:000002">
    <property type="entry name" value="Transcription factor IIIB 90 kDa subunit"/>
    <property type="match status" value="1"/>
</dbReference>
<feature type="compositionally biased region" description="Basic and acidic residues" evidence="11">
    <location>
        <begin position="15"/>
        <end position="26"/>
    </location>
</feature>
<evidence type="ECO:0000256" key="7">
    <source>
        <dbReference type="ARBA" id="ARBA00023015"/>
    </source>
</evidence>
<sequence length="834" mass="92107">MPPKPKNKRLNRVGRIIELEERRRESSIAPSPSPAPTTQAEASPSNPNKPTCKNCSSTDIQDGICQECGLVISEHNIVAEIVFGESSNGAAVVHGSYVAADQGGVRPSGSGLSFRRIPGAGLKEARQRAEREARDLFNQMVYQLHVPQEMAEHAFKNYKLAVDANFAKGRRKPNVAAACMYAACRVSGQNQIMLIDLADIVKEDVFLLGRNFKELLRRVPSLDNGYNPLTFEDLIYRFASKLEFLHDTNKVATSAIRIARRMMKDNISIGRRPAGISGAAIIMAARAHNFRRTVREVVYIAKVTMATLQERMAEFAAVPAAKLSIKEFMENDNLHPAASHDPPVVYKQSKEWLEQHPKKAKKRKASATTPEGTEDSQEPDQQGNSKRQRTSSDPETPVPEAEESPAPNVDKDGFVIPPNPNQQAKQQPNQQRKELLTAHEQSLLIGGLESTDDQLEVEALAREFYDEEDAQEYEASSEMAMARQQGIHIPGLNVKIKPRAAPNPVANNAPANDKNATEGSQNENTQPKKSKPKLVIDKEWEMDEENLEKEMEAHLNNPAFVSVTEDVVHEEQQLAQQVAIEQAEETPVVETPVVETPQPSDDPSHTETGEEAEISTSPAATTPHTVAVDPLLDPIVREEEFEDDPEVMYCCLSEEDRKIKTQIWLNQNKDWLRKQQERVFARKMAKDKPKKKSQGKKARIGEGQTAPAGSAAEAAERMLQNRALQVSRKLDYGKMDNLFVINQGGPGSAGMQSAIASAAVSDDGEDDEEMTDAHAPATSSVPVTAAKDGAAANADEEEGDEDDYHHEETHGQEYDEGNYNEGEYGDDYNPFGDD</sequence>
<feature type="compositionally biased region" description="Acidic residues" evidence="11">
    <location>
        <begin position="814"/>
        <end position="834"/>
    </location>
</feature>
<comment type="subcellular location">
    <subcellularLocation>
        <location evidence="1">Nucleus</location>
    </subcellularLocation>
</comment>
<evidence type="ECO:0000256" key="4">
    <source>
        <dbReference type="ARBA" id="ARBA00022737"/>
    </source>
</evidence>
<dbReference type="Proteomes" id="UP001172159">
    <property type="component" value="Unassembled WGS sequence"/>
</dbReference>
<comment type="similarity">
    <text evidence="2">Belongs to the TFIIB family.</text>
</comment>
<dbReference type="Pfam" id="PF07741">
    <property type="entry name" value="BRF1"/>
    <property type="match status" value="1"/>
</dbReference>
<dbReference type="InterPro" id="IPR013763">
    <property type="entry name" value="Cyclin-like_dom"/>
</dbReference>
<feature type="compositionally biased region" description="Low complexity" evidence="11">
    <location>
        <begin position="585"/>
        <end position="597"/>
    </location>
</feature>
<dbReference type="InterPro" id="IPR023486">
    <property type="entry name" value="TFIIB_CS"/>
</dbReference>
<feature type="domain" description="Cyclin-like" evidence="12">
    <location>
        <begin position="233"/>
        <end position="317"/>
    </location>
</feature>
<evidence type="ECO:0000313" key="14">
    <source>
        <dbReference type="Proteomes" id="UP001172159"/>
    </source>
</evidence>
<feature type="region of interest" description="Disordered" evidence="11">
    <location>
        <begin position="498"/>
        <end position="536"/>
    </location>
</feature>
<evidence type="ECO:0000256" key="8">
    <source>
        <dbReference type="ARBA" id="ARBA00023159"/>
    </source>
</evidence>
<dbReference type="GO" id="GO:0008270">
    <property type="term" value="F:zinc ion binding"/>
    <property type="evidence" value="ECO:0007669"/>
    <property type="project" value="UniProtKB-KW"/>
</dbReference>
<reference evidence="13" key="1">
    <citation type="submission" date="2023-06" db="EMBL/GenBank/DDBJ databases">
        <title>Genome-scale phylogeny and comparative genomics of the fungal order Sordariales.</title>
        <authorList>
            <consortium name="Lawrence Berkeley National Laboratory"/>
            <person name="Hensen N."/>
            <person name="Bonometti L."/>
            <person name="Westerberg I."/>
            <person name="Brannstrom I.O."/>
            <person name="Guillou S."/>
            <person name="Cros-Aarteil S."/>
            <person name="Calhoun S."/>
            <person name="Haridas S."/>
            <person name="Kuo A."/>
            <person name="Mondo S."/>
            <person name="Pangilinan J."/>
            <person name="Riley R."/>
            <person name="Labutti K."/>
            <person name="Andreopoulos B."/>
            <person name="Lipzen A."/>
            <person name="Chen C."/>
            <person name="Yanf M."/>
            <person name="Daum C."/>
            <person name="Ng V."/>
            <person name="Clum A."/>
            <person name="Steindorff A."/>
            <person name="Ohm R."/>
            <person name="Martin F."/>
            <person name="Silar P."/>
            <person name="Natvig D."/>
            <person name="Lalanne C."/>
            <person name="Gautier V."/>
            <person name="Ament-Velasquez S.L."/>
            <person name="Kruys A."/>
            <person name="Hutchinson M.I."/>
            <person name="Powell A.J."/>
            <person name="Barry K."/>
            <person name="Miller A.N."/>
            <person name="Grigoriev I.V."/>
            <person name="Debuchy R."/>
            <person name="Gladieux P."/>
            <person name="Thoren M.H."/>
            <person name="Johannesson H."/>
        </authorList>
    </citation>
    <scope>NUCLEOTIDE SEQUENCE</scope>
    <source>
        <strain evidence="13">CBS 540.89</strain>
    </source>
</reference>
<evidence type="ECO:0000256" key="10">
    <source>
        <dbReference type="ARBA" id="ARBA00023242"/>
    </source>
</evidence>
<evidence type="ECO:0000256" key="6">
    <source>
        <dbReference type="ARBA" id="ARBA00022833"/>
    </source>
</evidence>
<feature type="compositionally biased region" description="Basic residues" evidence="11">
    <location>
        <begin position="1"/>
        <end position="12"/>
    </location>
</feature>
<evidence type="ECO:0000259" key="12">
    <source>
        <dbReference type="SMART" id="SM00385"/>
    </source>
</evidence>
<keyword evidence="7" id="KW-0805">Transcription regulation</keyword>
<organism evidence="13 14">
    <name type="scientific">Apiosordaria backusii</name>
    <dbReference type="NCBI Taxonomy" id="314023"/>
    <lineage>
        <taxon>Eukaryota</taxon>
        <taxon>Fungi</taxon>
        <taxon>Dikarya</taxon>
        <taxon>Ascomycota</taxon>
        <taxon>Pezizomycotina</taxon>
        <taxon>Sordariomycetes</taxon>
        <taxon>Sordariomycetidae</taxon>
        <taxon>Sordariales</taxon>
        <taxon>Lasiosphaeriaceae</taxon>
        <taxon>Apiosordaria</taxon>
    </lineage>
</organism>
<keyword evidence="14" id="KW-1185">Reference proteome</keyword>
<dbReference type="Gene3D" id="1.20.5.650">
    <property type="entry name" value="Single helix bin"/>
    <property type="match status" value="1"/>
</dbReference>
<dbReference type="CDD" id="cd20554">
    <property type="entry name" value="CYCLIN_TFIIIB90_rpt2"/>
    <property type="match status" value="1"/>
</dbReference>
<dbReference type="Gene3D" id="1.10.472.170">
    <property type="match status" value="1"/>
</dbReference>
<dbReference type="GO" id="GO:0000126">
    <property type="term" value="C:transcription factor TFIIIB complex"/>
    <property type="evidence" value="ECO:0007669"/>
    <property type="project" value="TreeGrafter"/>
</dbReference>
<feature type="compositionally biased region" description="Low complexity" evidence="11">
    <location>
        <begin position="36"/>
        <end position="45"/>
    </location>
</feature>
<dbReference type="PANTHER" id="PTHR11618:SF4">
    <property type="entry name" value="TRANSCRIPTION FACTOR IIIB 90 KDA SUBUNIT"/>
    <property type="match status" value="1"/>
</dbReference>
<dbReference type="Gene3D" id="1.10.472.10">
    <property type="entry name" value="Cyclin-like"/>
    <property type="match status" value="1"/>
</dbReference>
<feature type="region of interest" description="Disordered" evidence="11">
    <location>
        <begin position="1"/>
        <end position="52"/>
    </location>
</feature>
<dbReference type="PRINTS" id="PR00685">
    <property type="entry name" value="TIFACTORIIB"/>
</dbReference>
<dbReference type="GO" id="GO:0001006">
    <property type="term" value="F:RNA polymerase III type 3 promoter sequence-specific DNA binding"/>
    <property type="evidence" value="ECO:0007669"/>
    <property type="project" value="TreeGrafter"/>
</dbReference>
<dbReference type="GO" id="GO:0070897">
    <property type="term" value="P:transcription preinitiation complex assembly"/>
    <property type="evidence" value="ECO:0007669"/>
    <property type="project" value="InterPro"/>
</dbReference>
<feature type="region of interest" description="Disordered" evidence="11">
    <location>
        <begin position="353"/>
        <end position="438"/>
    </location>
</feature>
<proteinExistence type="inferred from homology"/>
<dbReference type="InterPro" id="IPR011665">
    <property type="entry name" value="BRF1_TBP-bd_dom"/>
</dbReference>
<gene>
    <name evidence="13" type="ORF">B0T21DRAFT_293180</name>
</gene>
<dbReference type="PANTHER" id="PTHR11618">
    <property type="entry name" value="TRANSCRIPTION INITIATION FACTOR IIB-RELATED"/>
    <property type="match status" value="1"/>
</dbReference>
<feature type="domain" description="Cyclin-like" evidence="12">
    <location>
        <begin position="135"/>
        <end position="217"/>
    </location>
</feature>
<protein>
    <recommendedName>
        <fullName evidence="12">Cyclin-like domain-containing protein</fullName>
    </recommendedName>
</protein>
<evidence type="ECO:0000256" key="9">
    <source>
        <dbReference type="ARBA" id="ARBA00023163"/>
    </source>
</evidence>
<name>A0AA40B2L5_9PEZI</name>
<dbReference type="GO" id="GO:0000995">
    <property type="term" value="F:RNA polymerase III general transcription initiation factor activity"/>
    <property type="evidence" value="ECO:0007669"/>
    <property type="project" value="TreeGrafter"/>
</dbReference>
<keyword evidence="8" id="KW-0010">Activator</keyword>
<keyword evidence="5" id="KW-0863">Zinc-finger</keyword>
<dbReference type="Pfam" id="PF00382">
    <property type="entry name" value="TFIIB"/>
    <property type="match status" value="2"/>
</dbReference>
<feature type="region of interest" description="Disordered" evidence="11">
    <location>
        <begin position="681"/>
        <end position="713"/>
    </location>
</feature>
<feature type="compositionally biased region" description="Low complexity" evidence="11">
    <location>
        <begin position="421"/>
        <end position="430"/>
    </location>
</feature>
<keyword evidence="3" id="KW-0479">Metal-binding</keyword>
<feature type="compositionally biased region" description="Polar residues" evidence="11">
    <location>
        <begin position="614"/>
        <end position="624"/>
    </location>
</feature>
<comment type="caution">
    <text evidence="13">The sequence shown here is derived from an EMBL/GenBank/DDBJ whole genome shotgun (WGS) entry which is preliminary data.</text>
</comment>
<feature type="compositionally biased region" description="Polar residues" evidence="11">
    <location>
        <begin position="517"/>
        <end position="527"/>
    </location>
</feature>
<feature type="compositionally biased region" description="Low complexity" evidence="11">
    <location>
        <begin position="499"/>
        <end position="514"/>
    </location>
</feature>
<dbReference type="GO" id="GO:0017025">
    <property type="term" value="F:TBP-class protein binding"/>
    <property type="evidence" value="ECO:0007669"/>
    <property type="project" value="InterPro"/>
</dbReference>
<accession>A0AA40B2L5</accession>
<dbReference type="GO" id="GO:0097550">
    <property type="term" value="C:transcription preinitiation complex"/>
    <property type="evidence" value="ECO:0007669"/>
    <property type="project" value="TreeGrafter"/>
</dbReference>
<dbReference type="InterPro" id="IPR013150">
    <property type="entry name" value="TFIIB_cyclin"/>
</dbReference>
<keyword evidence="10" id="KW-0539">Nucleus</keyword>
<dbReference type="SUPFAM" id="SSF47954">
    <property type="entry name" value="Cyclin-like"/>
    <property type="match status" value="2"/>
</dbReference>
<dbReference type="GO" id="GO:0005634">
    <property type="term" value="C:nucleus"/>
    <property type="evidence" value="ECO:0007669"/>
    <property type="project" value="UniProtKB-SubCell"/>
</dbReference>
<evidence type="ECO:0000256" key="11">
    <source>
        <dbReference type="SAM" id="MobiDB-lite"/>
    </source>
</evidence>
<evidence type="ECO:0000256" key="1">
    <source>
        <dbReference type="ARBA" id="ARBA00004123"/>
    </source>
</evidence>
<keyword evidence="6" id="KW-0862">Zinc</keyword>
<dbReference type="EMBL" id="JAUKTV010000010">
    <property type="protein sequence ID" value="KAK0726465.1"/>
    <property type="molecule type" value="Genomic_DNA"/>
</dbReference>
<evidence type="ECO:0000256" key="2">
    <source>
        <dbReference type="ARBA" id="ARBA00010857"/>
    </source>
</evidence>
<feature type="compositionally biased region" description="Basic and acidic residues" evidence="11">
    <location>
        <begin position="803"/>
        <end position="813"/>
    </location>
</feature>
<feature type="region of interest" description="Disordered" evidence="11">
    <location>
        <begin position="738"/>
        <end position="834"/>
    </location>
</feature>
<evidence type="ECO:0000313" key="13">
    <source>
        <dbReference type="EMBL" id="KAK0726465.1"/>
    </source>
</evidence>
<dbReference type="SMART" id="SM00385">
    <property type="entry name" value="CYCLIN"/>
    <property type="match status" value="2"/>
</dbReference>
<dbReference type="AlphaFoldDB" id="A0AA40B2L5"/>
<evidence type="ECO:0000256" key="3">
    <source>
        <dbReference type="ARBA" id="ARBA00022723"/>
    </source>
</evidence>
<keyword evidence="9" id="KW-0804">Transcription</keyword>
<dbReference type="InterPro" id="IPR000812">
    <property type="entry name" value="TFIIB"/>
</dbReference>